<evidence type="ECO:0000313" key="2">
    <source>
        <dbReference type="EMBL" id="PQJ08945.1"/>
    </source>
</evidence>
<keyword evidence="3" id="KW-1185">Reference proteome</keyword>
<accession>A0A2S7SQR1</accession>
<protein>
    <submittedName>
        <fullName evidence="2">Uncharacterized protein</fullName>
    </submittedName>
</protein>
<dbReference type="AlphaFoldDB" id="A0A2S7SQR1"/>
<evidence type="ECO:0000256" key="1">
    <source>
        <dbReference type="SAM" id="Phobius"/>
    </source>
</evidence>
<keyword evidence="1" id="KW-1133">Transmembrane helix</keyword>
<dbReference type="Proteomes" id="UP000239872">
    <property type="component" value="Unassembled WGS sequence"/>
</dbReference>
<comment type="caution">
    <text evidence="2">The sequence shown here is derived from an EMBL/GenBank/DDBJ whole genome shotgun (WGS) entry which is preliminary data.</text>
</comment>
<organism evidence="2 3">
    <name type="scientific">Flavipsychrobacter stenotrophus</name>
    <dbReference type="NCBI Taxonomy" id="2077091"/>
    <lineage>
        <taxon>Bacteria</taxon>
        <taxon>Pseudomonadati</taxon>
        <taxon>Bacteroidota</taxon>
        <taxon>Chitinophagia</taxon>
        <taxon>Chitinophagales</taxon>
        <taxon>Chitinophagaceae</taxon>
        <taxon>Flavipsychrobacter</taxon>
    </lineage>
</organism>
<keyword evidence="1" id="KW-0812">Transmembrane</keyword>
<evidence type="ECO:0000313" key="3">
    <source>
        <dbReference type="Proteomes" id="UP000239872"/>
    </source>
</evidence>
<name>A0A2S7SQR1_9BACT</name>
<proteinExistence type="predicted"/>
<reference evidence="2 3" key="1">
    <citation type="submission" date="2018-01" db="EMBL/GenBank/DDBJ databases">
        <title>A novel member of the phylum Bacteroidetes isolated from glacier ice.</title>
        <authorList>
            <person name="Liu Q."/>
            <person name="Xin Y.-H."/>
        </authorList>
    </citation>
    <scope>NUCLEOTIDE SEQUENCE [LARGE SCALE GENOMIC DNA]</scope>
    <source>
        <strain evidence="2 3">RB1R16</strain>
    </source>
</reference>
<keyword evidence="1" id="KW-0472">Membrane</keyword>
<dbReference type="EMBL" id="PPSL01000009">
    <property type="protein sequence ID" value="PQJ08945.1"/>
    <property type="molecule type" value="Genomic_DNA"/>
</dbReference>
<sequence length="70" mass="8316">MHCQPSKKRGQENKFCLRIVLQRRYRIVAIKVHFFGRDMGKKVILKIGFLVPKNLYVLCVKIVSLFHFLL</sequence>
<feature type="transmembrane region" description="Helical" evidence="1">
    <location>
        <begin position="47"/>
        <end position="69"/>
    </location>
</feature>
<gene>
    <name evidence="2" type="ORF">CJD36_021285</name>
</gene>